<dbReference type="FunFam" id="3.30.160.60:FF:000045">
    <property type="entry name" value="ZFP69 zinc finger protein B"/>
    <property type="match status" value="1"/>
</dbReference>
<dbReference type="PROSITE" id="PS50157">
    <property type="entry name" value="ZINC_FINGER_C2H2_2"/>
    <property type="match status" value="6"/>
</dbReference>
<evidence type="ECO:0000259" key="9">
    <source>
        <dbReference type="PROSITE" id="PS50157"/>
    </source>
</evidence>
<keyword evidence="11" id="KW-1185">Reference proteome</keyword>
<keyword evidence="6" id="KW-0238">DNA-binding</keyword>
<dbReference type="PANTHER" id="PTHR16515">
    <property type="entry name" value="PR DOMAIN ZINC FINGER PROTEIN"/>
    <property type="match status" value="1"/>
</dbReference>
<proteinExistence type="predicted"/>
<protein>
    <submittedName>
        <fullName evidence="10">Zinc finger protein 778</fullName>
    </submittedName>
</protein>
<dbReference type="InterPro" id="IPR013087">
    <property type="entry name" value="Znf_C2H2_type"/>
</dbReference>
<dbReference type="AlphaFoldDB" id="A0A087UA31"/>
<evidence type="ECO:0000313" key="11">
    <source>
        <dbReference type="Proteomes" id="UP000054359"/>
    </source>
</evidence>
<feature type="domain" description="C2H2-type" evidence="9">
    <location>
        <begin position="210"/>
        <end position="234"/>
    </location>
</feature>
<dbReference type="Pfam" id="PF00096">
    <property type="entry name" value="zf-C2H2"/>
    <property type="match status" value="3"/>
</dbReference>
<keyword evidence="7" id="KW-0539">Nucleus</keyword>
<evidence type="ECO:0000313" key="10">
    <source>
        <dbReference type="EMBL" id="KFM74220.1"/>
    </source>
</evidence>
<feature type="non-terminal residue" evidence="10">
    <location>
        <position position="234"/>
    </location>
</feature>
<dbReference type="PANTHER" id="PTHR16515:SF49">
    <property type="entry name" value="GASTRULA ZINC FINGER PROTEIN XLCGF49.1-LIKE-RELATED"/>
    <property type="match status" value="1"/>
</dbReference>
<accession>A0A087UA31</accession>
<evidence type="ECO:0000256" key="2">
    <source>
        <dbReference type="ARBA" id="ARBA00022723"/>
    </source>
</evidence>
<dbReference type="SMART" id="SM00355">
    <property type="entry name" value="ZnF_C2H2"/>
    <property type="match status" value="5"/>
</dbReference>
<dbReference type="GO" id="GO:0008270">
    <property type="term" value="F:zinc ion binding"/>
    <property type="evidence" value="ECO:0007669"/>
    <property type="project" value="UniProtKB-KW"/>
</dbReference>
<reference evidence="10 11" key="1">
    <citation type="submission" date="2013-11" db="EMBL/GenBank/DDBJ databases">
        <title>Genome sequencing of Stegodyphus mimosarum.</title>
        <authorList>
            <person name="Bechsgaard J."/>
        </authorList>
    </citation>
    <scope>NUCLEOTIDE SEQUENCE [LARGE SCALE GENOMIC DNA]</scope>
</reference>
<dbReference type="Proteomes" id="UP000054359">
    <property type="component" value="Unassembled WGS sequence"/>
</dbReference>
<comment type="subcellular location">
    <subcellularLocation>
        <location evidence="1">Nucleus</location>
    </subcellularLocation>
</comment>
<gene>
    <name evidence="10" type="ORF">X975_01837</name>
</gene>
<name>A0A087UA31_STEMI</name>
<sequence>MQVSKNLGPSLCELCSKLFSLKRGLNQQLLTATNEELYPCEACRESFKEKVNLQDYSQIYTGKNPHSCGICGIFCRDKQYLQKHLLVHTADEPLTYGKPHSDKESMKSLIRKQSDEKFYKCDYKCEACNKFFKIKLCFDKHMKFHTGVAPNVCTICGRAFIRKNSLTLHLRTHTNENKKTYTCEICNESFGKRSLLINHIQCNHIKEKLHLCKRCGKLFKERQDLTEHLFSIHG</sequence>
<evidence type="ECO:0000256" key="6">
    <source>
        <dbReference type="ARBA" id="ARBA00023125"/>
    </source>
</evidence>
<feature type="domain" description="C2H2-type" evidence="9">
    <location>
        <begin position="181"/>
        <end position="209"/>
    </location>
</feature>
<organism evidence="10 11">
    <name type="scientific">Stegodyphus mimosarum</name>
    <name type="common">African social velvet spider</name>
    <dbReference type="NCBI Taxonomy" id="407821"/>
    <lineage>
        <taxon>Eukaryota</taxon>
        <taxon>Metazoa</taxon>
        <taxon>Ecdysozoa</taxon>
        <taxon>Arthropoda</taxon>
        <taxon>Chelicerata</taxon>
        <taxon>Arachnida</taxon>
        <taxon>Araneae</taxon>
        <taxon>Araneomorphae</taxon>
        <taxon>Entelegynae</taxon>
        <taxon>Eresoidea</taxon>
        <taxon>Eresidae</taxon>
        <taxon>Stegodyphus</taxon>
    </lineage>
</organism>
<dbReference type="OrthoDB" id="6435048at2759"/>
<keyword evidence="2" id="KW-0479">Metal-binding</keyword>
<keyword evidence="3" id="KW-0677">Repeat</keyword>
<dbReference type="InterPro" id="IPR050331">
    <property type="entry name" value="Zinc_finger"/>
</dbReference>
<dbReference type="GO" id="GO:0005634">
    <property type="term" value="C:nucleus"/>
    <property type="evidence" value="ECO:0007669"/>
    <property type="project" value="UniProtKB-SubCell"/>
</dbReference>
<evidence type="ECO:0000256" key="5">
    <source>
        <dbReference type="ARBA" id="ARBA00022833"/>
    </source>
</evidence>
<dbReference type="PROSITE" id="PS00028">
    <property type="entry name" value="ZINC_FINGER_C2H2_1"/>
    <property type="match status" value="5"/>
</dbReference>
<feature type="domain" description="C2H2-type" evidence="9">
    <location>
        <begin position="151"/>
        <end position="178"/>
    </location>
</feature>
<dbReference type="EMBL" id="KK118927">
    <property type="protein sequence ID" value="KFM74220.1"/>
    <property type="molecule type" value="Genomic_DNA"/>
</dbReference>
<evidence type="ECO:0000256" key="1">
    <source>
        <dbReference type="ARBA" id="ARBA00004123"/>
    </source>
</evidence>
<evidence type="ECO:0000256" key="8">
    <source>
        <dbReference type="PROSITE-ProRule" id="PRU00042"/>
    </source>
</evidence>
<dbReference type="STRING" id="407821.A0A087UA31"/>
<feature type="domain" description="C2H2-type" evidence="9">
    <location>
        <begin position="38"/>
        <end position="65"/>
    </location>
</feature>
<dbReference type="GO" id="GO:0010468">
    <property type="term" value="P:regulation of gene expression"/>
    <property type="evidence" value="ECO:0007669"/>
    <property type="project" value="TreeGrafter"/>
</dbReference>
<evidence type="ECO:0000256" key="4">
    <source>
        <dbReference type="ARBA" id="ARBA00022771"/>
    </source>
</evidence>
<evidence type="ECO:0000256" key="3">
    <source>
        <dbReference type="ARBA" id="ARBA00022737"/>
    </source>
</evidence>
<dbReference type="SUPFAM" id="SSF57667">
    <property type="entry name" value="beta-beta-alpha zinc fingers"/>
    <property type="match status" value="4"/>
</dbReference>
<dbReference type="Gene3D" id="3.30.160.60">
    <property type="entry name" value="Classic Zinc Finger"/>
    <property type="match status" value="4"/>
</dbReference>
<feature type="domain" description="C2H2-type" evidence="9">
    <location>
        <begin position="123"/>
        <end position="150"/>
    </location>
</feature>
<evidence type="ECO:0000256" key="7">
    <source>
        <dbReference type="ARBA" id="ARBA00023242"/>
    </source>
</evidence>
<keyword evidence="5" id="KW-0862">Zinc</keyword>
<dbReference type="GO" id="GO:0003677">
    <property type="term" value="F:DNA binding"/>
    <property type="evidence" value="ECO:0007669"/>
    <property type="project" value="UniProtKB-KW"/>
</dbReference>
<feature type="domain" description="C2H2-type" evidence="9">
    <location>
        <begin position="66"/>
        <end position="93"/>
    </location>
</feature>
<keyword evidence="4 8" id="KW-0863">Zinc-finger</keyword>
<dbReference type="InterPro" id="IPR036236">
    <property type="entry name" value="Znf_C2H2_sf"/>
</dbReference>